<evidence type="ECO:0000313" key="17">
    <source>
        <dbReference type="Proteomes" id="UP001500359"/>
    </source>
</evidence>
<evidence type="ECO:0000259" key="15">
    <source>
        <dbReference type="SMART" id="SM00478"/>
    </source>
</evidence>
<evidence type="ECO:0000256" key="11">
    <source>
        <dbReference type="ARBA" id="ARBA00023014"/>
    </source>
</evidence>
<keyword evidence="11" id="KW-0411">Iron-sulfur</keyword>
<reference evidence="17" key="1">
    <citation type="journal article" date="2019" name="Int. J. Syst. Evol. Microbiol.">
        <title>The Global Catalogue of Microorganisms (GCM) 10K type strain sequencing project: providing services to taxonomists for standard genome sequencing and annotation.</title>
        <authorList>
            <consortium name="The Broad Institute Genomics Platform"/>
            <consortium name="The Broad Institute Genome Sequencing Center for Infectious Disease"/>
            <person name="Wu L."/>
            <person name="Ma J."/>
        </authorList>
    </citation>
    <scope>NUCLEOTIDE SEQUENCE [LARGE SCALE GENOMIC DNA]</scope>
    <source>
        <strain evidence="17">JCM 15896</strain>
    </source>
</reference>
<dbReference type="SUPFAM" id="SSF55811">
    <property type="entry name" value="Nudix"/>
    <property type="match status" value="1"/>
</dbReference>
<evidence type="ECO:0000256" key="7">
    <source>
        <dbReference type="ARBA" id="ARBA00022723"/>
    </source>
</evidence>
<dbReference type="PROSITE" id="PS01155">
    <property type="entry name" value="ENDONUCLEASE_III_2"/>
    <property type="match status" value="1"/>
</dbReference>
<keyword evidence="13 14" id="KW-0326">Glycosidase</keyword>
<comment type="cofactor">
    <cofactor evidence="14">
        <name>[4Fe-4S] cluster</name>
        <dbReference type="ChEBI" id="CHEBI:49883"/>
    </cofactor>
    <text evidence="14">Binds 1 [4Fe-4S] cluster.</text>
</comment>
<evidence type="ECO:0000256" key="3">
    <source>
        <dbReference type="ARBA" id="ARBA00008343"/>
    </source>
</evidence>
<dbReference type="CDD" id="cd00056">
    <property type="entry name" value="ENDO3c"/>
    <property type="match status" value="1"/>
</dbReference>
<accession>A0ABP3WUH7</accession>
<keyword evidence="10 14" id="KW-0408">Iron</keyword>
<evidence type="ECO:0000256" key="8">
    <source>
        <dbReference type="ARBA" id="ARBA00022763"/>
    </source>
</evidence>
<evidence type="ECO:0000256" key="5">
    <source>
        <dbReference type="ARBA" id="ARBA00022023"/>
    </source>
</evidence>
<dbReference type="CDD" id="cd03431">
    <property type="entry name" value="NUDIX_DNA_Glycosylase_C-MutY"/>
    <property type="match status" value="1"/>
</dbReference>
<evidence type="ECO:0000256" key="6">
    <source>
        <dbReference type="ARBA" id="ARBA00022485"/>
    </source>
</evidence>
<comment type="caution">
    <text evidence="16">The sequence shown here is derived from an EMBL/GenBank/DDBJ whole genome shotgun (WGS) entry which is preliminary data.</text>
</comment>
<comment type="similarity">
    <text evidence="3 14">Belongs to the Nth/MutY family.</text>
</comment>
<keyword evidence="12" id="KW-0234">DNA repair</keyword>
<name>A0ABP3WUH7_9ALTE</name>
<gene>
    <name evidence="16" type="primary">mutY</name>
    <name evidence="16" type="ORF">GCM10009114_19140</name>
</gene>
<dbReference type="Pfam" id="PF14815">
    <property type="entry name" value="NUDIX_4"/>
    <property type="match status" value="1"/>
</dbReference>
<evidence type="ECO:0000256" key="4">
    <source>
        <dbReference type="ARBA" id="ARBA00012045"/>
    </source>
</evidence>
<dbReference type="Pfam" id="PF00730">
    <property type="entry name" value="HhH-GPD"/>
    <property type="match status" value="1"/>
</dbReference>
<dbReference type="PANTHER" id="PTHR42944">
    <property type="entry name" value="ADENINE DNA GLYCOSYLASE"/>
    <property type="match status" value="1"/>
</dbReference>
<dbReference type="EMBL" id="BAAAFD010000004">
    <property type="protein sequence ID" value="GAA0856590.1"/>
    <property type="molecule type" value="Genomic_DNA"/>
</dbReference>
<keyword evidence="8 14" id="KW-0227">DNA damage</keyword>
<dbReference type="NCBIfam" id="TIGR01084">
    <property type="entry name" value="mutY"/>
    <property type="match status" value="1"/>
</dbReference>
<evidence type="ECO:0000256" key="1">
    <source>
        <dbReference type="ARBA" id="ARBA00000843"/>
    </source>
</evidence>
<comment type="catalytic activity">
    <reaction evidence="1 14">
        <text>Hydrolyzes free adenine bases from 7,8-dihydro-8-oxoguanine:adenine mismatched double-stranded DNA, leaving an apurinic site.</text>
        <dbReference type="EC" id="3.2.2.31"/>
    </reaction>
</comment>
<keyword evidence="7" id="KW-0479">Metal-binding</keyword>
<dbReference type="Gene3D" id="1.10.1670.10">
    <property type="entry name" value="Helix-hairpin-Helix base-excision DNA repair enzymes (C-terminal)"/>
    <property type="match status" value="1"/>
</dbReference>
<dbReference type="InterPro" id="IPR000445">
    <property type="entry name" value="HhH_motif"/>
</dbReference>
<dbReference type="InterPro" id="IPR004036">
    <property type="entry name" value="Endonuclease-III-like_CS2"/>
</dbReference>
<dbReference type="Pfam" id="PF00633">
    <property type="entry name" value="HHH"/>
    <property type="match status" value="1"/>
</dbReference>
<evidence type="ECO:0000256" key="14">
    <source>
        <dbReference type="RuleBase" id="RU365096"/>
    </source>
</evidence>
<evidence type="ECO:0000256" key="9">
    <source>
        <dbReference type="ARBA" id="ARBA00022801"/>
    </source>
</evidence>
<evidence type="ECO:0000256" key="10">
    <source>
        <dbReference type="ARBA" id="ARBA00023004"/>
    </source>
</evidence>
<dbReference type="NCBIfam" id="NF008132">
    <property type="entry name" value="PRK10880.1"/>
    <property type="match status" value="1"/>
</dbReference>
<proteinExistence type="inferred from homology"/>
<evidence type="ECO:0000313" key="16">
    <source>
        <dbReference type="EMBL" id="GAA0856590.1"/>
    </source>
</evidence>
<dbReference type="InterPro" id="IPR044298">
    <property type="entry name" value="MIG/MutY"/>
</dbReference>
<dbReference type="Gene3D" id="1.10.340.30">
    <property type="entry name" value="Hypothetical protein, domain 2"/>
    <property type="match status" value="1"/>
</dbReference>
<keyword evidence="17" id="KW-1185">Reference proteome</keyword>
<protein>
    <recommendedName>
        <fullName evidence="5 14">Adenine DNA glycosylase</fullName>
        <ecNumber evidence="4 14">3.2.2.31</ecNumber>
    </recommendedName>
</protein>
<dbReference type="InterPro" id="IPR011257">
    <property type="entry name" value="DNA_glycosylase"/>
</dbReference>
<dbReference type="InterPro" id="IPR003265">
    <property type="entry name" value="HhH-GPD_domain"/>
</dbReference>
<sequence length="310" mass="34830">MQQTQVKTVIPFYQRFMQRFPDVISLADAPIDEVLHLWTGLGYYARARNLHKAAQQVRDQHDGKFPDSLAQLIDLPGIGRSTAGAILSIACGQSISILDGNVKRVLTRYLAIEGWPGNKAIETQLWDYADQFTPSKNADLYTQAIMDLGATLCTRSKPNCDQCPMQVNCLAYAQGRQTDYPTKKPKKAIPTKTTVMLLPKWQNQILIYKRPASGIWGGLFGFYETDDVSELHSAITGLGIEHFSTEEMQAFRHTFSHFHLVIQPILVHLQQPPTSMVMEQEVLWYDLGAPQNVGLAAPTKKLFSTLSKDY</sequence>
<dbReference type="InterPro" id="IPR015797">
    <property type="entry name" value="NUDIX_hydrolase-like_dom_sf"/>
</dbReference>
<keyword evidence="6" id="KW-0004">4Fe-4S</keyword>
<comment type="function">
    <text evidence="2">Adenine glycosylase active on G-A mispairs. MutY also corrects error-prone DNA synthesis past GO lesions which are due to the oxidatively damaged form of guanine: 7,8-dihydro-8-oxoguanine (8-oxo-dGTP).</text>
</comment>
<dbReference type="EC" id="3.2.2.31" evidence="4 14"/>
<organism evidence="16 17">
    <name type="scientific">Aliiglaciecola litoralis</name>
    <dbReference type="NCBI Taxonomy" id="582857"/>
    <lineage>
        <taxon>Bacteria</taxon>
        <taxon>Pseudomonadati</taxon>
        <taxon>Pseudomonadota</taxon>
        <taxon>Gammaproteobacteria</taxon>
        <taxon>Alteromonadales</taxon>
        <taxon>Alteromonadaceae</taxon>
        <taxon>Aliiglaciecola</taxon>
    </lineage>
</organism>
<dbReference type="SUPFAM" id="SSF48150">
    <property type="entry name" value="DNA-glycosylase"/>
    <property type="match status" value="1"/>
</dbReference>
<dbReference type="PANTHER" id="PTHR42944:SF1">
    <property type="entry name" value="ADENINE DNA GLYCOSYLASE"/>
    <property type="match status" value="1"/>
</dbReference>
<dbReference type="InterPro" id="IPR029119">
    <property type="entry name" value="MutY_C"/>
</dbReference>
<dbReference type="Proteomes" id="UP001500359">
    <property type="component" value="Unassembled WGS sequence"/>
</dbReference>
<dbReference type="InterPro" id="IPR023170">
    <property type="entry name" value="HhH_base_excis_C"/>
</dbReference>
<keyword evidence="9" id="KW-0378">Hydrolase</keyword>
<dbReference type="SMART" id="SM00478">
    <property type="entry name" value="ENDO3c"/>
    <property type="match status" value="1"/>
</dbReference>
<evidence type="ECO:0000256" key="12">
    <source>
        <dbReference type="ARBA" id="ARBA00023204"/>
    </source>
</evidence>
<evidence type="ECO:0000256" key="2">
    <source>
        <dbReference type="ARBA" id="ARBA00002933"/>
    </source>
</evidence>
<evidence type="ECO:0000256" key="13">
    <source>
        <dbReference type="ARBA" id="ARBA00023295"/>
    </source>
</evidence>
<dbReference type="InterPro" id="IPR005760">
    <property type="entry name" value="A/G_AdeGlyc_MutY"/>
</dbReference>
<feature type="domain" description="HhH-GPD" evidence="15">
    <location>
        <begin position="2"/>
        <end position="151"/>
    </location>
</feature>
<dbReference type="Gene3D" id="3.90.79.10">
    <property type="entry name" value="Nucleoside Triphosphate Pyrophosphohydrolase"/>
    <property type="match status" value="1"/>
</dbReference>